<evidence type="ECO:0000256" key="5">
    <source>
        <dbReference type="HAMAP-Rule" id="MF_03188"/>
    </source>
</evidence>
<name>A0ABR1F6K1_9ASCO</name>
<keyword evidence="1 5" id="KW-0963">Cytoplasm</keyword>
<proteinExistence type="inferred from homology"/>
<accession>A0ABR1F6K1</accession>
<dbReference type="CDD" id="cd02440">
    <property type="entry name" value="AdoMet_MTases"/>
    <property type="match status" value="1"/>
</dbReference>
<dbReference type="RefSeq" id="XP_064768509.1">
    <property type="nucleotide sequence ID" value="XM_064909771.1"/>
</dbReference>
<evidence type="ECO:0000313" key="8">
    <source>
        <dbReference type="Proteomes" id="UP001498771"/>
    </source>
</evidence>
<evidence type="ECO:0000256" key="4">
    <source>
        <dbReference type="ARBA" id="ARBA00022691"/>
    </source>
</evidence>
<protein>
    <recommendedName>
        <fullName evidence="5">Protein-lysine N-methyltransferase EFM4</fullName>
        <ecNumber evidence="5">2.1.1.-</ecNumber>
    </recommendedName>
    <alternativeName>
        <fullName evidence="5">Elongation factor methyltransferase 4</fullName>
    </alternativeName>
</protein>
<evidence type="ECO:0000313" key="7">
    <source>
        <dbReference type="EMBL" id="KAK7205476.1"/>
    </source>
</evidence>
<keyword evidence="3 5" id="KW-0808">Transferase</keyword>
<dbReference type="InterPro" id="IPR026635">
    <property type="entry name" value="Efm4/METTL10"/>
</dbReference>
<dbReference type="SUPFAM" id="SSF53335">
    <property type="entry name" value="S-adenosyl-L-methionine-dependent methyltransferases"/>
    <property type="match status" value="1"/>
</dbReference>
<dbReference type="PANTHER" id="PTHR12843:SF5">
    <property type="entry name" value="EEF1A LYSINE METHYLTRANSFERASE 2"/>
    <property type="match status" value="1"/>
</dbReference>
<comment type="similarity">
    <text evidence="5">Belongs to the class I-like SAM-binding methyltransferase superfamily. EFM4 family.</text>
</comment>
<dbReference type="PANTHER" id="PTHR12843">
    <property type="entry name" value="PROTEIN-LYSINE N-METHYLTRANSFERASE METTL10"/>
    <property type="match status" value="1"/>
</dbReference>
<evidence type="ECO:0000256" key="3">
    <source>
        <dbReference type="ARBA" id="ARBA00022679"/>
    </source>
</evidence>
<organism evidence="7 8">
    <name type="scientific">Myxozyma melibiosi</name>
    <dbReference type="NCBI Taxonomy" id="54550"/>
    <lineage>
        <taxon>Eukaryota</taxon>
        <taxon>Fungi</taxon>
        <taxon>Dikarya</taxon>
        <taxon>Ascomycota</taxon>
        <taxon>Saccharomycotina</taxon>
        <taxon>Lipomycetes</taxon>
        <taxon>Lipomycetales</taxon>
        <taxon>Lipomycetaceae</taxon>
        <taxon>Myxozyma</taxon>
    </lineage>
</organism>
<keyword evidence="2 5" id="KW-0489">Methyltransferase</keyword>
<keyword evidence="5" id="KW-0813">Transport</keyword>
<dbReference type="EC" id="2.1.1.-" evidence="5"/>
<evidence type="ECO:0000256" key="1">
    <source>
        <dbReference type="ARBA" id="ARBA00022490"/>
    </source>
</evidence>
<dbReference type="Proteomes" id="UP001498771">
    <property type="component" value="Unassembled WGS sequence"/>
</dbReference>
<comment type="subcellular location">
    <subcellularLocation>
        <location evidence="5">Cytoplasm</location>
    </subcellularLocation>
</comment>
<dbReference type="HAMAP" id="MF_03188">
    <property type="entry name" value="Methyltr_EFM4"/>
    <property type="match status" value="1"/>
</dbReference>
<dbReference type="Pfam" id="PF13847">
    <property type="entry name" value="Methyltransf_31"/>
    <property type="match status" value="1"/>
</dbReference>
<dbReference type="InterPro" id="IPR029063">
    <property type="entry name" value="SAM-dependent_MTases_sf"/>
</dbReference>
<dbReference type="Gene3D" id="3.40.50.150">
    <property type="entry name" value="Vaccinia Virus protein VP39"/>
    <property type="match status" value="1"/>
</dbReference>
<evidence type="ECO:0000259" key="6">
    <source>
        <dbReference type="Pfam" id="PF13847"/>
    </source>
</evidence>
<feature type="domain" description="Methyltransferase" evidence="6">
    <location>
        <begin position="75"/>
        <end position="213"/>
    </location>
</feature>
<evidence type="ECO:0000256" key="2">
    <source>
        <dbReference type="ARBA" id="ARBA00022603"/>
    </source>
</evidence>
<dbReference type="GeneID" id="90035283"/>
<sequence length="249" mass="27944">MDKVEELNHSKLGTREYWDEFYSVEQNNFAENSDDEGEIWFADADAEDKVIDFLIDHTSSSEDAANAEFPFTRTATTTLDLGTGNGHLIFRVRAECGFMARLCGIDYAETSVTFANQILAKKIEEGAIEDAERNISFARMDFLTLPEEKENEGWDLVLDKGTLDAIALNREPVLDGKTGVQLYPTAVRDKLVRVGGIVLITSCNFTEPELLKIMDIEGFEPWETIKYPVYEFGGVKGQSISSVAFKRVK</sequence>
<keyword evidence="4 5" id="KW-0949">S-adenosyl-L-methionine</keyword>
<reference evidence="7 8" key="1">
    <citation type="submission" date="2024-03" db="EMBL/GenBank/DDBJ databases">
        <title>Genome-scale model development and genomic sequencing of the oleaginous clade Lipomyces.</title>
        <authorList>
            <consortium name="Lawrence Berkeley National Laboratory"/>
            <person name="Czajka J.J."/>
            <person name="Han Y."/>
            <person name="Kim J."/>
            <person name="Mondo S.J."/>
            <person name="Hofstad B.A."/>
            <person name="Robles A."/>
            <person name="Haridas S."/>
            <person name="Riley R."/>
            <person name="LaButti K."/>
            <person name="Pangilinan J."/>
            <person name="Andreopoulos W."/>
            <person name="Lipzen A."/>
            <person name="Yan J."/>
            <person name="Wang M."/>
            <person name="Ng V."/>
            <person name="Grigoriev I.V."/>
            <person name="Spatafora J.W."/>
            <person name="Magnuson J.K."/>
            <person name="Baker S.E."/>
            <person name="Pomraning K.R."/>
        </authorList>
    </citation>
    <scope>NUCLEOTIDE SEQUENCE [LARGE SCALE GENOMIC DNA]</scope>
    <source>
        <strain evidence="7 8">Phaff 52-87</strain>
    </source>
</reference>
<comment type="caution">
    <text evidence="7">The sequence shown here is derived from an EMBL/GenBank/DDBJ whole genome shotgun (WGS) entry which is preliminary data.</text>
</comment>
<gene>
    <name evidence="5" type="primary">EFM4</name>
    <name evidence="7" type="ORF">BZA70DRAFT_159544</name>
</gene>
<comment type="function">
    <text evidence="5">S-adenosyl-L-methionine-dependent protein-lysine N-methyltransferase that mono- and dimethylates elongation factor 1-alpha at 'Lys-316'. May play a role in intracellular transport.</text>
</comment>
<dbReference type="InterPro" id="IPR025714">
    <property type="entry name" value="Methyltranfer_dom"/>
</dbReference>
<dbReference type="EMBL" id="JBBJBU010000005">
    <property type="protein sequence ID" value="KAK7205476.1"/>
    <property type="molecule type" value="Genomic_DNA"/>
</dbReference>
<keyword evidence="8" id="KW-1185">Reference proteome</keyword>